<dbReference type="PROSITE" id="PS50932">
    <property type="entry name" value="HTH_LACI_2"/>
    <property type="match status" value="1"/>
</dbReference>
<comment type="caution">
    <text evidence="6">The sequence shown here is derived from an EMBL/GenBank/DDBJ whole genome shotgun (WGS) entry which is preliminary data.</text>
</comment>
<dbReference type="PANTHER" id="PTHR30146">
    <property type="entry name" value="LACI-RELATED TRANSCRIPTIONAL REPRESSOR"/>
    <property type="match status" value="1"/>
</dbReference>
<dbReference type="RefSeq" id="WP_189350435.1">
    <property type="nucleotide sequence ID" value="NZ_BMXK01000009.1"/>
</dbReference>
<keyword evidence="4" id="KW-0804">Transcription</keyword>
<evidence type="ECO:0000313" key="6">
    <source>
        <dbReference type="EMBL" id="GHD09184.1"/>
    </source>
</evidence>
<dbReference type="SUPFAM" id="SSF53822">
    <property type="entry name" value="Periplasmic binding protein-like I"/>
    <property type="match status" value="1"/>
</dbReference>
<dbReference type="PROSITE" id="PS00356">
    <property type="entry name" value="HTH_LACI_1"/>
    <property type="match status" value="1"/>
</dbReference>
<dbReference type="SMART" id="SM00354">
    <property type="entry name" value="HTH_LACI"/>
    <property type="match status" value="1"/>
</dbReference>
<evidence type="ECO:0000256" key="4">
    <source>
        <dbReference type="ARBA" id="ARBA00023163"/>
    </source>
</evidence>
<organism evidence="6 7">
    <name type="scientific">Zhihengliuella salsuginis</name>
    <dbReference type="NCBI Taxonomy" id="578222"/>
    <lineage>
        <taxon>Bacteria</taxon>
        <taxon>Bacillati</taxon>
        <taxon>Actinomycetota</taxon>
        <taxon>Actinomycetes</taxon>
        <taxon>Micrococcales</taxon>
        <taxon>Micrococcaceae</taxon>
        <taxon>Zhihengliuella</taxon>
    </lineage>
</organism>
<evidence type="ECO:0000259" key="5">
    <source>
        <dbReference type="PROSITE" id="PS50932"/>
    </source>
</evidence>
<gene>
    <name evidence="6" type="ORF">GCM10008096_21590</name>
</gene>
<dbReference type="CDD" id="cd06288">
    <property type="entry name" value="PBP1_sucrose_transcription_regulator"/>
    <property type="match status" value="1"/>
</dbReference>
<keyword evidence="1" id="KW-0678">Repressor</keyword>
<keyword evidence="2" id="KW-0805">Transcription regulation</keyword>
<keyword evidence="3" id="KW-0238">DNA-binding</keyword>
<evidence type="ECO:0000313" key="7">
    <source>
        <dbReference type="Proteomes" id="UP000642819"/>
    </source>
</evidence>
<feature type="domain" description="HTH lacI-type" evidence="5">
    <location>
        <begin position="8"/>
        <end position="64"/>
    </location>
</feature>
<dbReference type="Gene3D" id="1.10.260.40">
    <property type="entry name" value="lambda repressor-like DNA-binding domains"/>
    <property type="match status" value="1"/>
</dbReference>
<evidence type="ECO:0000256" key="3">
    <source>
        <dbReference type="ARBA" id="ARBA00023125"/>
    </source>
</evidence>
<evidence type="ECO:0000256" key="2">
    <source>
        <dbReference type="ARBA" id="ARBA00023015"/>
    </source>
</evidence>
<dbReference type="CDD" id="cd01392">
    <property type="entry name" value="HTH_LacI"/>
    <property type="match status" value="1"/>
</dbReference>
<dbReference type="InterPro" id="IPR046335">
    <property type="entry name" value="LacI/GalR-like_sensor"/>
</dbReference>
<dbReference type="SUPFAM" id="SSF47413">
    <property type="entry name" value="lambda repressor-like DNA-binding domains"/>
    <property type="match status" value="1"/>
</dbReference>
<keyword evidence="7" id="KW-1185">Reference proteome</keyword>
<dbReference type="Gene3D" id="3.40.50.2300">
    <property type="match status" value="2"/>
</dbReference>
<dbReference type="PANTHER" id="PTHR30146:SF148">
    <property type="entry name" value="HTH-TYPE TRANSCRIPTIONAL REPRESSOR PURR-RELATED"/>
    <property type="match status" value="1"/>
</dbReference>
<dbReference type="Pfam" id="PF13377">
    <property type="entry name" value="Peripla_BP_3"/>
    <property type="match status" value="1"/>
</dbReference>
<dbReference type="InterPro" id="IPR010982">
    <property type="entry name" value="Lambda_DNA-bd_dom_sf"/>
</dbReference>
<dbReference type="EMBL" id="BMXK01000009">
    <property type="protein sequence ID" value="GHD09184.1"/>
    <property type="molecule type" value="Genomic_DNA"/>
</dbReference>
<dbReference type="Proteomes" id="UP000642819">
    <property type="component" value="Unassembled WGS sequence"/>
</dbReference>
<accession>A0ABQ3GIM5</accession>
<protein>
    <submittedName>
        <fullName evidence="6">Transcriptional regulator</fullName>
    </submittedName>
</protein>
<dbReference type="InterPro" id="IPR000843">
    <property type="entry name" value="HTH_LacI"/>
</dbReference>
<name>A0ABQ3GIM5_9MICC</name>
<proteinExistence type="predicted"/>
<sequence>MSRKKQSPTMWEVAERAGVSQATVSLVLNDVDGGRVAQATRERVRRAVEELGYRTNAFAKSLRSGESGMIGFISDEVASAPFAGKLLKGAQLRAWESGNVILSVDTFGERTLEKAAIDMMQSYRVRGVIYATMYHQDVRVPDSLAGVPTVVLNARDETGEHSSVFPDEERGGRDATEALTSAGHKRIAMINIQSPESPLPAGKGRLRGYRQALGAAGVDFDEDLIRYGTGTVEDGLLQATRLASLDNPPTAIFCGNDRTAWGAYRALQALGLDVPTDCSIVGFDNQETTAPHLDPGLSTIELPFEQMARQAIDLLLRPTEAPQNVPVQGRLITRSSVTAPHHRTSEVPA</sequence>
<dbReference type="Pfam" id="PF00356">
    <property type="entry name" value="LacI"/>
    <property type="match status" value="1"/>
</dbReference>
<dbReference type="InterPro" id="IPR028082">
    <property type="entry name" value="Peripla_BP_I"/>
</dbReference>
<reference evidence="7" key="1">
    <citation type="journal article" date="2019" name="Int. J. Syst. Evol. Microbiol.">
        <title>The Global Catalogue of Microorganisms (GCM) 10K type strain sequencing project: providing services to taxonomists for standard genome sequencing and annotation.</title>
        <authorList>
            <consortium name="The Broad Institute Genomics Platform"/>
            <consortium name="The Broad Institute Genome Sequencing Center for Infectious Disease"/>
            <person name="Wu L."/>
            <person name="Ma J."/>
        </authorList>
    </citation>
    <scope>NUCLEOTIDE SEQUENCE [LARGE SCALE GENOMIC DNA]</scope>
    <source>
        <strain evidence="7">KCTC 19466</strain>
    </source>
</reference>
<evidence type="ECO:0000256" key="1">
    <source>
        <dbReference type="ARBA" id="ARBA00022491"/>
    </source>
</evidence>